<evidence type="ECO:0000313" key="3">
    <source>
        <dbReference type="Proteomes" id="UP001595476"/>
    </source>
</evidence>
<keyword evidence="3" id="KW-1185">Reference proteome</keyword>
<organism evidence="2 3">
    <name type="scientific">Litoribrevibacter euphylliae</name>
    <dbReference type="NCBI Taxonomy" id="1834034"/>
    <lineage>
        <taxon>Bacteria</taxon>
        <taxon>Pseudomonadati</taxon>
        <taxon>Pseudomonadota</taxon>
        <taxon>Gammaproteobacteria</taxon>
        <taxon>Oceanospirillales</taxon>
        <taxon>Oceanospirillaceae</taxon>
        <taxon>Litoribrevibacter</taxon>
    </lineage>
</organism>
<evidence type="ECO:0000256" key="1">
    <source>
        <dbReference type="SAM" id="SignalP"/>
    </source>
</evidence>
<keyword evidence="1" id="KW-0732">Signal</keyword>
<dbReference type="EMBL" id="JBHRSZ010000004">
    <property type="protein sequence ID" value="MFC3151518.1"/>
    <property type="molecule type" value="Genomic_DNA"/>
</dbReference>
<comment type="caution">
    <text evidence="2">The sequence shown here is derived from an EMBL/GenBank/DDBJ whole genome shotgun (WGS) entry which is preliminary data.</text>
</comment>
<gene>
    <name evidence="2" type="ORF">ACFOEK_10815</name>
</gene>
<accession>A0ABV7HC84</accession>
<dbReference type="RefSeq" id="WP_386720427.1">
    <property type="nucleotide sequence ID" value="NZ_JBHRSZ010000004.1"/>
</dbReference>
<protein>
    <submittedName>
        <fullName evidence="2">Uncharacterized protein</fullName>
    </submittedName>
</protein>
<name>A0ABV7HC84_9GAMM</name>
<sequence length="417" mass="46260">MKLRNAYIVLLSTLFPLSAHADELLQIDMQVGNSTGMFGFSTVEDMITQYEGASLQDVFPAYVDNVTFVNSTVDYRGLPMQLVFQTNSTVLQFTIPSLNINETFDGQGDRDTALDQLEEYLKGQGGETANLINRELIKISPNSPVAGNPASLMNSMVDNAFHSGTGHKKPSANIAAIAMASDDMTEENKIGIGIDYAKYDQAGQDTDVWNVPLSYSFNLSEGRSLTIKAPISYIDQEGSETYKARLGASYQHPVNDHWILTPVLEYGVVASEELYDGGQIISGSITSLFTFNSFKFIDEEISISIGNMFGQYETMELEIDDYEVDPDQENTVYKHGIFVDTIVNIFEELPLNVEYIITDSRYKGDEVYADQISEFGVSIKPAFASTRDDALGLTLLYVRSPSAEDISGFQSKLFYEF</sequence>
<dbReference type="Proteomes" id="UP001595476">
    <property type="component" value="Unassembled WGS sequence"/>
</dbReference>
<evidence type="ECO:0000313" key="2">
    <source>
        <dbReference type="EMBL" id="MFC3151518.1"/>
    </source>
</evidence>
<feature type="chain" id="PRO_5045926729" evidence="1">
    <location>
        <begin position="22"/>
        <end position="417"/>
    </location>
</feature>
<proteinExistence type="predicted"/>
<reference evidence="3" key="1">
    <citation type="journal article" date="2019" name="Int. J. Syst. Evol. Microbiol.">
        <title>The Global Catalogue of Microorganisms (GCM) 10K type strain sequencing project: providing services to taxonomists for standard genome sequencing and annotation.</title>
        <authorList>
            <consortium name="The Broad Institute Genomics Platform"/>
            <consortium name="The Broad Institute Genome Sequencing Center for Infectious Disease"/>
            <person name="Wu L."/>
            <person name="Ma J."/>
        </authorList>
    </citation>
    <scope>NUCLEOTIDE SEQUENCE [LARGE SCALE GENOMIC DNA]</scope>
    <source>
        <strain evidence="3">KCTC 52438</strain>
    </source>
</reference>
<feature type="signal peptide" evidence="1">
    <location>
        <begin position="1"/>
        <end position="21"/>
    </location>
</feature>